<keyword evidence="5 8" id="KW-0472">Membrane</keyword>
<keyword evidence="10" id="KW-1185">Reference proteome</keyword>
<keyword evidence="4 8" id="KW-1133">Transmembrane helix</keyword>
<feature type="binding site" evidence="8">
    <location>
        <position position="68"/>
    </location>
    <ligand>
        <name>Na(+)</name>
        <dbReference type="ChEBI" id="CHEBI:29101"/>
        <note>structural</note>
    </ligand>
</feature>
<dbReference type="RefSeq" id="WP_267665437.1">
    <property type="nucleotide sequence ID" value="NZ_JAODIX010000068.1"/>
</dbReference>
<comment type="similarity">
    <text evidence="6 8">Belongs to the fluoride channel Fluc/FEX (TC 1.A.43) family.</text>
</comment>
<comment type="catalytic activity">
    <reaction evidence="7">
        <text>fluoride(in) = fluoride(out)</text>
        <dbReference type="Rhea" id="RHEA:76159"/>
        <dbReference type="ChEBI" id="CHEBI:17051"/>
    </reaction>
    <physiologicalReaction direction="left-to-right" evidence="7">
        <dbReference type="Rhea" id="RHEA:76160"/>
    </physiologicalReaction>
</comment>
<comment type="subcellular location">
    <subcellularLocation>
        <location evidence="1 8">Cell membrane</location>
        <topology evidence="1 8">Multi-pass membrane protein</topology>
    </subcellularLocation>
</comment>
<evidence type="ECO:0000256" key="6">
    <source>
        <dbReference type="ARBA" id="ARBA00035120"/>
    </source>
</evidence>
<feature type="binding site" evidence="8">
    <location>
        <position position="71"/>
    </location>
    <ligand>
        <name>Na(+)</name>
        <dbReference type="ChEBI" id="CHEBI:29101"/>
        <note>structural</note>
    </ligand>
</feature>
<dbReference type="GO" id="GO:0005886">
    <property type="term" value="C:plasma membrane"/>
    <property type="evidence" value="ECO:0007669"/>
    <property type="project" value="UniProtKB-SubCell"/>
</dbReference>
<keyword evidence="8" id="KW-0406">Ion transport</keyword>
<evidence type="ECO:0000256" key="5">
    <source>
        <dbReference type="ARBA" id="ARBA00023136"/>
    </source>
</evidence>
<feature type="transmembrane region" description="Helical" evidence="8">
    <location>
        <begin position="98"/>
        <end position="120"/>
    </location>
</feature>
<comment type="function">
    <text evidence="8">Fluoride-specific ion channel. Important for reducing fluoride concentration in the cell, thus reducing its toxicity.</text>
</comment>
<proteinExistence type="inferred from homology"/>
<dbReference type="EMBL" id="JBHSZZ010000068">
    <property type="protein sequence ID" value="MFC7187983.1"/>
    <property type="molecule type" value="Genomic_DNA"/>
</dbReference>
<protein>
    <recommendedName>
        <fullName evidence="8">Fluoride-specific ion channel FluC</fullName>
    </recommendedName>
</protein>
<feature type="transmembrane region" description="Helical" evidence="8">
    <location>
        <begin position="34"/>
        <end position="52"/>
    </location>
</feature>
<gene>
    <name evidence="8" type="primary">fluC</name>
    <name evidence="8" type="synonym">crcB</name>
    <name evidence="9" type="ORF">ACFQMK_14070</name>
</gene>
<dbReference type="Pfam" id="PF02537">
    <property type="entry name" value="CRCB"/>
    <property type="match status" value="1"/>
</dbReference>
<evidence type="ECO:0000256" key="2">
    <source>
        <dbReference type="ARBA" id="ARBA00022475"/>
    </source>
</evidence>
<evidence type="ECO:0000256" key="1">
    <source>
        <dbReference type="ARBA" id="ARBA00004651"/>
    </source>
</evidence>
<name>A0ABD5YF87_9EURY</name>
<dbReference type="GO" id="GO:0046872">
    <property type="term" value="F:metal ion binding"/>
    <property type="evidence" value="ECO:0007669"/>
    <property type="project" value="UniProtKB-KW"/>
</dbReference>
<dbReference type="GO" id="GO:0140114">
    <property type="term" value="P:cellular detoxification of fluoride"/>
    <property type="evidence" value="ECO:0007669"/>
    <property type="project" value="UniProtKB-UniRule"/>
</dbReference>
<evidence type="ECO:0000256" key="4">
    <source>
        <dbReference type="ARBA" id="ARBA00022989"/>
    </source>
</evidence>
<dbReference type="Proteomes" id="UP001596390">
    <property type="component" value="Unassembled WGS sequence"/>
</dbReference>
<dbReference type="AlphaFoldDB" id="A0ABD5YF87"/>
<evidence type="ECO:0000256" key="3">
    <source>
        <dbReference type="ARBA" id="ARBA00022692"/>
    </source>
</evidence>
<comment type="caution">
    <text evidence="8">Lacks conserved residue(s) required for the propagation of feature annotation.</text>
</comment>
<sequence>MTDPLLAAALVGVGGSVGATARHAVGIRVGGRRSMVAVNALGSLALGAVLAAPVGSAATLLFGAGVCGAFTTFSSFAVETVSAASGGETDVAVGFAAANLLAALLAFLVGSALVDAVAWAG</sequence>
<keyword evidence="8" id="KW-0915">Sodium</keyword>
<comment type="caution">
    <text evidence="9">The sequence shown here is derived from an EMBL/GenBank/DDBJ whole genome shotgun (WGS) entry which is preliminary data.</text>
</comment>
<keyword evidence="8" id="KW-0813">Transport</keyword>
<evidence type="ECO:0000256" key="8">
    <source>
        <dbReference type="HAMAP-Rule" id="MF_00454"/>
    </source>
</evidence>
<evidence type="ECO:0000256" key="7">
    <source>
        <dbReference type="ARBA" id="ARBA00035585"/>
    </source>
</evidence>
<evidence type="ECO:0000313" key="9">
    <source>
        <dbReference type="EMBL" id="MFC7187983.1"/>
    </source>
</evidence>
<keyword evidence="3 8" id="KW-0812">Transmembrane</keyword>
<comment type="activity regulation">
    <text evidence="8">Na(+) is not transported, but it plays an essential structural role and its presence is essential for fluoride channel function.</text>
</comment>
<accession>A0ABD5YF87</accession>
<dbReference type="InterPro" id="IPR003691">
    <property type="entry name" value="FluC"/>
</dbReference>
<reference evidence="9 10" key="1">
    <citation type="journal article" date="2019" name="Int. J. Syst. Evol. Microbiol.">
        <title>The Global Catalogue of Microorganisms (GCM) 10K type strain sequencing project: providing services to taxonomists for standard genome sequencing and annotation.</title>
        <authorList>
            <consortium name="The Broad Institute Genomics Platform"/>
            <consortium name="The Broad Institute Genome Sequencing Center for Infectious Disease"/>
            <person name="Wu L."/>
            <person name="Ma J."/>
        </authorList>
    </citation>
    <scope>NUCLEOTIDE SEQUENCE [LARGE SCALE GENOMIC DNA]</scope>
    <source>
        <strain evidence="9 10">Q85</strain>
    </source>
</reference>
<dbReference type="HAMAP" id="MF_00454">
    <property type="entry name" value="FluC"/>
    <property type="match status" value="1"/>
</dbReference>
<evidence type="ECO:0000313" key="10">
    <source>
        <dbReference type="Proteomes" id="UP001596390"/>
    </source>
</evidence>
<dbReference type="GO" id="GO:0062054">
    <property type="term" value="F:fluoride channel activity"/>
    <property type="evidence" value="ECO:0007669"/>
    <property type="project" value="UniProtKB-UniRule"/>
</dbReference>
<keyword evidence="8" id="KW-0407">Ion channel</keyword>
<organism evidence="9 10">
    <name type="scientific">Halorubrum yunnanense</name>
    <dbReference type="NCBI Taxonomy" id="1526162"/>
    <lineage>
        <taxon>Archaea</taxon>
        <taxon>Methanobacteriati</taxon>
        <taxon>Methanobacteriota</taxon>
        <taxon>Stenosarchaea group</taxon>
        <taxon>Halobacteria</taxon>
        <taxon>Halobacteriales</taxon>
        <taxon>Haloferacaceae</taxon>
        <taxon>Halorubrum</taxon>
    </lineage>
</organism>
<keyword evidence="2 8" id="KW-1003">Cell membrane</keyword>
<keyword evidence="8" id="KW-0479">Metal-binding</keyword>